<organism evidence="2 3">
    <name type="scientific">Aphanomyces euteiches</name>
    <dbReference type="NCBI Taxonomy" id="100861"/>
    <lineage>
        <taxon>Eukaryota</taxon>
        <taxon>Sar</taxon>
        <taxon>Stramenopiles</taxon>
        <taxon>Oomycota</taxon>
        <taxon>Saprolegniomycetes</taxon>
        <taxon>Saprolegniales</taxon>
        <taxon>Verrucalvaceae</taxon>
        <taxon>Aphanomyces</taxon>
    </lineage>
</organism>
<dbReference type="SUPFAM" id="SSF64268">
    <property type="entry name" value="PX domain"/>
    <property type="match status" value="1"/>
</dbReference>
<dbReference type="Gene3D" id="3.30.1520.10">
    <property type="entry name" value="Phox-like domain"/>
    <property type="match status" value="1"/>
</dbReference>
<dbReference type="Pfam" id="PF00787">
    <property type="entry name" value="PX"/>
    <property type="match status" value="1"/>
</dbReference>
<dbReference type="InterPro" id="IPR001683">
    <property type="entry name" value="PX_dom"/>
</dbReference>
<keyword evidence="3" id="KW-1185">Reference proteome</keyword>
<evidence type="ECO:0000259" key="1">
    <source>
        <dbReference type="PROSITE" id="PS50195"/>
    </source>
</evidence>
<proteinExistence type="predicted"/>
<protein>
    <recommendedName>
        <fullName evidence="1">PX domain-containing protein</fullName>
    </recommendedName>
</protein>
<evidence type="ECO:0000313" key="2">
    <source>
        <dbReference type="EMBL" id="KAF0722428.1"/>
    </source>
</evidence>
<evidence type="ECO:0000313" key="3">
    <source>
        <dbReference type="Proteomes" id="UP000481153"/>
    </source>
</evidence>
<dbReference type="Proteomes" id="UP000481153">
    <property type="component" value="Unassembled WGS sequence"/>
</dbReference>
<comment type="caution">
    <text evidence="2">The sequence shown here is derived from an EMBL/GenBank/DDBJ whole genome shotgun (WGS) entry which is preliminary data.</text>
</comment>
<dbReference type="EMBL" id="VJMJ01000335">
    <property type="protein sequence ID" value="KAF0722428.1"/>
    <property type="molecule type" value="Genomic_DNA"/>
</dbReference>
<dbReference type="InterPro" id="IPR036871">
    <property type="entry name" value="PX_dom_sf"/>
</dbReference>
<gene>
    <name evidence="2" type="ORF">Ae201684_018431</name>
</gene>
<dbReference type="AlphaFoldDB" id="A0A6G0W5H1"/>
<sequence>MANLPPPMYSPHGVTEVILTRRQSYNGTSAPLSDFALRPARNSYTGSSVNEFAPAIVSTAGVVYDSIHVMDKAVVSHGTVYYLLHVASHACPLESYTIRRRYNDFKSFHAALSRYMRPAPFALFKPPSHNVAIIDEDRDYMNQLHHEEDIGGVFLPPMPPGGLISIITSKETLVRSRIAQFNRILQAALDDASPEVADALRSFIKEAPGGPMGSSRHCTSSFLEASAASSVDRALNTSSSYVSLRDYVVPELCMKLEREARRRSASGTRFKQNSDDFIVGTSFASRDSTTSTSSACIG</sequence>
<dbReference type="VEuPathDB" id="FungiDB:AeMF1_014920"/>
<reference evidence="2 3" key="1">
    <citation type="submission" date="2019-07" db="EMBL/GenBank/DDBJ databases">
        <title>Genomics analysis of Aphanomyces spp. identifies a new class of oomycete effector associated with host adaptation.</title>
        <authorList>
            <person name="Gaulin E."/>
        </authorList>
    </citation>
    <scope>NUCLEOTIDE SEQUENCE [LARGE SCALE GENOMIC DNA]</scope>
    <source>
        <strain evidence="2 3">ATCC 201684</strain>
    </source>
</reference>
<dbReference type="GO" id="GO:0035091">
    <property type="term" value="F:phosphatidylinositol binding"/>
    <property type="evidence" value="ECO:0007669"/>
    <property type="project" value="InterPro"/>
</dbReference>
<name>A0A6G0W5H1_9STRA</name>
<dbReference type="OrthoDB" id="92908at2759"/>
<feature type="domain" description="PX" evidence="1">
    <location>
        <begin position="60"/>
        <end position="229"/>
    </location>
</feature>
<dbReference type="PROSITE" id="PS50195">
    <property type="entry name" value="PX"/>
    <property type="match status" value="1"/>
</dbReference>
<accession>A0A6G0W5H1</accession>